<organism evidence="13 14">
    <name type="scientific">Liquorilactobacillus uvarum DSM 19971</name>
    <dbReference type="NCBI Taxonomy" id="1423812"/>
    <lineage>
        <taxon>Bacteria</taxon>
        <taxon>Bacillati</taxon>
        <taxon>Bacillota</taxon>
        <taxon>Bacilli</taxon>
        <taxon>Lactobacillales</taxon>
        <taxon>Lactobacillaceae</taxon>
        <taxon>Liquorilactobacillus</taxon>
    </lineage>
</organism>
<dbReference type="Pfam" id="PF14579">
    <property type="entry name" value="HHH_6"/>
    <property type="match status" value="1"/>
</dbReference>
<dbReference type="Gene3D" id="3.20.20.140">
    <property type="entry name" value="Metal-dependent hydrolases"/>
    <property type="match status" value="1"/>
</dbReference>
<dbReference type="GO" id="GO:0003887">
    <property type="term" value="F:DNA-directed DNA polymerase activity"/>
    <property type="evidence" value="ECO:0007669"/>
    <property type="project" value="UniProtKB-KW"/>
</dbReference>
<evidence type="ECO:0000256" key="10">
    <source>
        <dbReference type="ARBA" id="ARBA00026073"/>
    </source>
</evidence>
<dbReference type="Gene3D" id="1.10.150.870">
    <property type="match status" value="1"/>
</dbReference>
<evidence type="ECO:0000256" key="9">
    <source>
        <dbReference type="ARBA" id="ARBA00025611"/>
    </source>
</evidence>
<keyword evidence="14" id="KW-1185">Reference proteome</keyword>
<dbReference type="InterPro" id="IPR004013">
    <property type="entry name" value="PHP_dom"/>
</dbReference>
<evidence type="ECO:0000256" key="1">
    <source>
        <dbReference type="ARBA" id="ARBA00004496"/>
    </source>
</evidence>
<dbReference type="GO" id="GO:0006260">
    <property type="term" value="P:DNA replication"/>
    <property type="evidence" value="ECO:0007669"/>
    <property type="project" value="UniProtKB-KW"/>
</dbReference>
<comment type="function">
    <text evidence="9">DNA polymerase III is a complex, multichain enzyme responsible for most of the replicative synthesis in bacteria. This DNA polymerase also exhibits 3' to 5' exonuclease activity. The alpha chain is the DNA polymerase.</text>
</comment>
<dbReference type="CDD" id="cd07431">
    <property type="entry name" value="PHP_PolIIIA"/>
    <property type="match status" value="1"/>
</dbReference>
<comment type="caution">
    <text evidence="13">The sequence shown here is derived from an EMBL/GenBank/DDBJ whole genome shotgun (WGS) entry which is preliminary data.</text>
</comment>
<dbReference type="AlphaFoldDB" id="A0A0R1Q1H3"/>
<evidence type="ECO:0000256" key="6">
    <source>
        <dbReference type="ARBA" id="ARBA00022695"/>
    </source>
</evidence>
<dbReference type="GO" id="GO:0005737">
    <property type="term" value="C:cytoplasm"/>
    <property type="evidence" value="ECO:0007669"/>
    <property type="project" value="UniProtKB-SubCell"/>
</dbReference>
<evidence type="ECO:0000313" key="13">
    <source>
        <dbReference type="EMBL" id="KRL38433.1"/>
    </source>
</evidence>
<dbReference type="InterPro" id="IPR011708">
    <property type="entry name" value="DNA_pol3_alpha_NTPase_dom"/>
</dbReference>
<evidence type="ECO:0000256" key="7">
    <source>
        <dbReference type="ARBA" id="ARBA00022705"/>
    </source>
</evidence>
<dbReference type="InterPro" id="IPR003141">
    <property type="entry name" value="Pol/His_phosphatase_N"/>
</dbReference>
<dbReference type="NCBIfam" id="NF004226">
    <property type="entry name" value="PRK05673.1"/>
    <property type="match status" value="1"/>
</dbReference>
<reference evidence="13 14" key="1">
    <citation type="journal article" date="2015" name="Genome Announc.">
        <title>Expanding the biotechnology potential of lactobacilli through comparative genomics of 213 strains and associated genera.</title>
        <authorList>
            <person name="Sun Z."/>
            <person name="Harris H.M."/>
            <person name="McCann A."/>
            <person name="Guo C."/>
            <person name="Argimon S."/>
            <person name="Zhang W."/>
            <person name="Yang X."/>
            <person name="Jeffery I.B."/>
            <person name="Cooney J.C."/>
            <person name="Kagawa T.F."/>
            <person name="Liu W."/>
            <person name="Song Y."/>
            <person name="Salvetti E."/>
            <person name="Wrobel A."/>
            <person name="Rasinkangas P."/>
            <person name="Parkhill J."/>
            <person name="Rea M.C."/>
            <person name="O'Sullivan O."/>
            <person name="Ritari J."/>
            <person name="Douillard F.P."/>
            <person name="Paul Ross R."/>
            <person name="Yang R."/>
            <person name="Briner A.E."/>
            <person name="Felis G.E."/>
            <person name="de Vos W.M."/>
            <person name="Barrangou R."/>
            <person name="Klaenhammer T.R."/>
            <person name="Caufield P.W."/>
            <person name="Cui Y."/>
            <person name="Zhang H."/>
            <person name="O'Toole P.W."/>
        </authorList>
    </citation>
    <scope>NUCLEOTIDE SEQUENCE [LARGE SCALE GENOMIC DNA]</scope>
    <source>
        <strain evidence="13 14">DSM 19971</strain>
    </source>
</reference>
<evidence type="ECO:0000256" key="3">
    <source>
        <dbReference type="ARBA" id="ARBA00012417"/>
    </source>
</evidence>
<dbReference type="Pfam" id="PF02811">
    <property type="entry name" value="PHP"/>
    <property type="match status" value="1"/>
</dbReference>
<dbReference type="Gene3D" id="1.10.10.1600">
    <property type="entry name" value="Bacterial DNA polymerase III alpha subunit, thumb domain"/>
    <property type="match status" value="1"/>
</dbReference>
<dbReference type="PATRIC" id="fig|1423812.3.peg.1741"/>
<protein>
    <recommendedName>
        <fullName evidence="4">DNA polymerase III subunit alpha</fullName>
        <ecNumber evidence="3">2.7.7.7</ecNumber>
    </recommendedName>
</protein>
<dbReference type="NCBIfam" id="TIGR00594">
    <property type="entry name" value="polc"/>
    <property type="match status" value="1"/>
</dbReference>
<dbReference type="EMBL" id="AZEG01000004">
    <property type="protein sequence ID" value="KRL38433.1"/>
    <property type="molecule type" value="Genomic_DNA"/>
</dbReference>
<dbReference type="InterPro" id="IPR040982">
    <property type="entry name" value="DNA_pol3_finger"/>
</dbReference>
<name>A0A0R1Q1H3_9LACO</name>
<dbReference type="InterPro" id="IPR016195">
    <property type="entry name" value="Pol/histidinol_Pase-like"/>
</dbReference>
<dbReference type="InterPro" id="IPR004365">
    <property type="entry name" value="NA-bd_OB_tRNA"/>
</dbReference>
<dbReference type="PANTHER" id="PTHR32294">
    <property type="entry name" value="DNA POLYMERASE III SUBUNIT ALPHA"/>
    <property type="match status" value="1"/>
</dbReference>
<keyword evidence="7" id="KW-0235">DNA replication</keyword>
<accession>A0A0R1Q1H3</accession>
<dbReference type="InterPro" id="IPR041931">
    <property type="entry name" value="DNA_pol3_alpha_thumb_dom"/>
</dbReference>
<dbReference type="GO" id="GO:0008408">
    <property type="term" value="F:3'-5' exonuclease activity"/>
    <property type="evidence" value="ECO:0007669"/>
    <property type="project" value="InterPro"/>
</dbReference>
<dbReference type="PANTHER" id="PTHR32294:SF0">
    <property type="entry name" value="DNA POLYMERASE III SUBUNIT ALPHA"/>
    <property type="match status" value="1"/>
</dbReference>
<comment type="subcellular location">
    <subcellularLocation>
        <location evidence="1">Cytoplasm</location>
    </subcellularLocation>
</comment>
<sequence>MGSAVFGALQVISSFSLLQSTIKIPQLVNEAKKRGYAALALTDINVMYGAIDFYHECLAADIKPIIGLTLELGPEDSLLLLAKNEQGYRNLMRISTRKMLALSKGDEIFKLDNKQELRDLAVIVPPQKSYVVAAVSNGRLASAKKYLERLSEAVGSTKNVFVGIDLEMEHALYATLNKLAENVQLATIAVEPVNYLNQNDFFELQVLDAIKKGNQLSTEQLSAASKIKGKAWLQPVQEISSAYKQLNLQDPLNAMQKLCQEINLKLHFSAPQLPHFKIPENIGAQQFLRTLCEDGLAKRLKENADGNITVYRKRLEYELNVIHRMGFDDYFLIVWDVTNYAHQAQIITGPGRGSAAGSLVAYTLFITDVDPLRYDLLFERFLNEERAQMPDIDLDIPDNRRQQIIQYVYHKYGSDHMAQIITFGTLGAKQVLRDVGRVLGIPQFEMNVWSKAIPATLHITLEEAYKNSPRLRDLVADNEKNKLLFKTALSLEGLPRHFSIHAAGIILSDKNLVDVVPLQVGNDEILLTQFTKDTVEELGLLKIDFLGLRNLSILDNATKLVKIGYQHELDVHQILLNDTETLRLFQEADTTGVFQFESAGIKNVLRRLHPSSFEDIAAVNALYRPGPMENIDHFIQRRHGVEKSTYPAESLKPILKKTYGILVYQEQVMQVASTMGGFTLGQADLLRRAMSKKKGAVIEQMKARFVSGAEKRGFAPKVAEQVYEYIEKFAGYGFNRSHAVAYTKMAFQLAYIKRHYPAAFFAALLNTVIGNSDKMKDYLLEAKQHSVEIHAPDVNESQLLFILHKQKIYFGLQNIKTIRSDFAKHIISERRLRGKFSSFQAFLQRIDNRYLKKEYLEALIYAGAFDGMAHNRATLLKNLPKMLSNIELSGNNVELLEALAPKYDTFTDISLEERLKNEEKYLGVYLSAHPVEQFNNLIIPQKITAISRIQEQKEHLHLLVYIKKIKVIRTKKGQQMAFVTGEDQTGQVDITVFSDLFKKVMPVLKEKMVMLLTGKAEQTKRGLQVIAREMMPASEIEEKLSDIYYVRLTKETDQQIQQKLLKVMHQYHGETPVILFEEKTAKKMMLSQRYWLQNDSKVIVALSNLLGQENVVLRNENK</sequence>
<comment type="subunit">
    <text evidence="10">DNA polymerase III contains a core (composed of alpha, epsilon and theta chains) that associates with a tau subunit. This core dimerizes to form the POLIII' complex. PolIII' associates with the gamma complex (composed of gamma, delta, delta', psi and chi chains) and with the beta chain to form the complete DNA polymerase III complex.</text>
</comment>
<dbReference type="CDD" id="cd04485">
    <property type="entry name" value="DnaE_OBF"/>
    <property type="match status" value="1"/>
</dbReference>
<feature type="domain" description="Polymerase/histidinol phosphatase N-terminal" evidence="12">
    <location>
        <begin position="7"/>
        <end position="74"/>
    </location>
</feature>
<evidence type="ECO:0000256" key="8">
    <source>
        <dbReference type="ARBA" id="ARBA00022932"/>
    </source>
</evidence>
<dbReference type="Pfam" id="PF07733">
    <property type="entry name" value="DNA_pol3_alpha"/>
    <property type="match status" value="1"/>
</dbReference>
<dbReference type="STRING" id="1423812.FD20_GL001633"/>
<comment type="similarity">
    <text evidence="2">Belongs to the DNA polymerase type-C family. DnaE subfamily.</text>
</comment>
<proteinExistence type="inferred from homology"/>
<keyword evidence="6" id="KW-0548">Nucleotidyltransferase</keyword>
<evidence type="ECO:0000256" key="11">
    <source>
        <dbReference type="ARBA" id="ARBA00049244"/>
    </source>
</evidence>
<evidence type="ECO:0000256" key="5">
    <source>
        <dbReference type="ARBA" id="ARBA00022679"/>
    </source>
</evidence>
<comment type="catalytic activity">
    <reaction evidence="11">
        <text>DNA(n) + a 2'-deoxyribonucleoside 5'-triphosphate = DNA(n+1) + diphosphate</text>
        <dbReference type="Rhea" id="RHEA:22508"/>
        <dbReference type="Rhea" id="RHEA-COMP:17339"/>
        <dbReference type="Rhea" id="RHEA-COMP:17340"/>
        <dbReference type="ChEBI" id="CHEBI:33019"/>
        <dbReference type="ChEBI" id="CHEBI:61560"/>
        <dbReference type="ChEBI" id="CHEBI:173112"/>
        <dbReference type="EC" id="2.7.7.7"/>
    </reaction>
</comment>
<dbReference type="Pfam" id="PF01336">
    <property type="entry name" value="tRNA_anti-codon"/>
    <property type="match status" value="1"/>
</dbReference>
<dbReference type="Proteomes" id="UP000051155">
    <property type="component" value="Unassembled WGS sequence"/>
</dbReference>
<dbReference type="GO" id="GO:0003676">
    <property type="term" value="F:nucleic acid binding"/>
    <property type="evidence" value="ECO:0007669"/>
    <property type="project" value="InterPro"/>
</dbReference>
<dbReference type="SMART" id="SM00481">
    <property type="entry name" value="POLIIIAc"/>
    <property type="match status" value="1"/>
</dbReference>
<gene>
    <name evidence="13" type="ORF">FD20_GL001633</name>
</gene>
<keyword evidence="5" id="KW-0808">Transferase</keyword>
<dbReference type="Pfam" id="PF17657">
    <property type="entry name" value="DNA_pol3_finger"/>
    <property type="match status" value="1"/>
</dbReference>
<evidence type="ECO:0000313" key="14">
    <source>
        <dbReference type="Proteomes" id="UP000051155"/>
    </source>
</evidence>
<evidence type="ECO:0000256" key="2">
    <source>
        <dbReference type="ARBA" id="ARBA00009496"/>
    </source>
</evidence>
<evidence type="ECO:0000259" key="12">
    <source>
        <dbReference type="SMART" id="SM00481"/>
    </source>
</evidence>
<keyword evidence="8 13" id="KW-0239">DNA-directed DNA polymerase</keyword>
<dbReference type="SUPFAM" id="SSF89550">
    <property type="entry name" value="PHP domain-like"/>
    <property type="match status" value="1"/>
</dbReference>
<dbReference type="EC" id="2.7.7.7" evidence="3"/>
<dbReference type="InterPro" id="IPR029460">
    <property type="entry name" value="DNAPol_HHH"/>
</dbReference>
<dbReference type="InterPro" id="IPR004805">
    <property type="entry name" value="DnaE2/DnaE/PolC"/>
</dbReference>
<evidence type="ECO:0000256" key="4">
    <source>
        <dbReference type="ARBA" id="ARBA00019114"/>
    </source>
</evidence>